<organism evidence="8 9">
    <name type="scientific">Dissulfurirhabdus thermomarina</name>
    <dbReference type="NCBI Taxonomy" id="1765737"/>
    <lineage>
        <taxon>Bacteria</taxon>
        <taxon>Deltaproteobacteria</taxon>
        <taxon>Dissulfurirhabdaceae</taxon>
        <taxon>Dissulfurirhabdus</taxon>
    </lineage>
</organism>
<feature type="domain" description="B12-binding" evidence="6">
    <location>
        <begin position="12"/>
        <end position="145"/>
    </location>
</feature>
<feature type="domain" description="Radical SAM core" evidence="7">
    <location>
        <begin position="190"/>
        <end position="410"/>
    </location>
</feature>
<dbReference type="PANTHER" id="PTHR43409:SF13">
    <property type="entry name" value="ANAEROBIC MAGNESIUM-PROTOPORPHYRIN IX MONOMETHYL ESTER CYCLASE"/>
    <property type="match status" value="1"/>
</dbReference>
<sequence>MKRLRVLLATPPYHCGMLEAAGSWLPLGLVYLAGAVRAAGHEVRIYDAMSRYHGWEEIGRTLEDFRPDVVALGGITATVTDCVDFCALAKEFDPRVVTVLGNVHPTFMWRELLEADRAVDFVVRGEGEAAFADLVACLAAGGDPARVAGIALRREGRAEATPERPFAADLDTLAPAWDLVDWPLYTYHPRPGSRLAIVSSSRGCIGGCRFCSQRLFWQGRWRARSPEGFVAELEHLRRTYGVDVAMISDEYPTRDRARWERILRLLAERDLGVELLMETRADDILRDADLMDLYRAAGVSHVYVGVEAVDQERLDLYGKDIKVEGGRRAIEILNAADIVSETSFVVGTPDETPASLERTLELAKYYDPDMAFFLPLTPWPYTPLHDLYRDRIEDRDWRHYNLVEPVIRPETMDRAELRRRMLAATGAFFAHKFARLHRMTPAKRAFMTTVLRLLVERSYLSGEMAATLLPFRKLLGAFKEAER</sequence>
<dbReference type="InterPro" id="IPR051198">
    <property type="entry name" value="BchE-like"/>
</dbReference>
<evidence type="ECO:0000256" key="4">
    <source>
        <dbReference type="ARBA" id="ARBA00023004"/>
    </source>
</evidence>
<dbReference type="SFLD" id="SFLDG01123">
    <property type="entry name" value="methyltransferase_(Class_B)"/>
    <property type="match status" value="1"/>
</dbReference>
<keyword evidence="5" id="KW-0411">Iron-sulfur</keyword>
<dbReference type="CDD" id="cd02068">
    <property type="entry name" value="radical_SAM_B12_BD"/>
    <property type="match status" value="1"/>
</dbReference>
<dbReference type="SUPFAM" id="SSF52242">
    <property type="entry name" value="Cobalamin (vitamin B12)-binding domain"/>
    <property type="match status" value="1"/>
</dbReference>
<dbReference type="InterPro" id="IPR058240">
    <property type="entry name" value="rSAM_sf"/>
</dbReference>
<dbReference type="AlphaFoldDB" id="A0A6N9TL94"/>
<gene>
    <name evidence="8" type="ORF">G3N55_03375</name>
</gene>
<evidence type="ECO:0000256" key="2">
    <source>
        <dbReference type="ARBA" id="ARBA00022691"/>
    </source>
</evidence>
<evidence type="ECO:0000313" key="9">
    <source>
        <dbReference type="Proteomes" id="UP000469346"/>
    </source>
</evidence>
<dbReference type="Gene3D" id="3.40.50.280">
    <property type="entry name" value="Cobalamin-binding domain"/>
    <property type="match status" value="1"/>
</dbReference>
<dbReference type="CDD" id="cd01335">
    <property type="entry name" value="Radical_SAM"/>
    <property type="match status" value="1"/>
</dbReference>
<dbReference type="SUPFAM" id="SSF102114">
    <property type="entry name" value="Radical SAM enzymes"/>
    <property type="match status" value="1"/>
</dbReference>
<dbReference type="Pfam" id="PF04055">
    <property type="entry name" value="Radical_SAM"/>
    <property type="match status" value="1"/>
</dbReference>
<accession>A0A6N9TL94</accession>
<dbReference type="PANTHER" id="PTHR43409">
    <property type="entry name" value="ANAEROBIC MAGNESIUM-PROTOPORPHYRIN IX MONOMETHYL ESTER CYCLASE-RELATED"/>
    <property type="match status" value="1"/>
</dbReference>
<keyword evidence="9" id="KW-1185">Reference proteome</keyword>
<protein>
    <submittedName>
        <fullName evidence="8">Radical SAM protein</fullName>
    </submittedName>
</protein>
<evidence type="ECO:0000256" key="1">
    <source>
        <dbReference type="ARBA" id="ARBA00001966"/>
    </source>
</evidence>
<dbReference type="PROSITE" id="PS51332">
    <property type="entry name" value="B12_BINDING"/>
    <property type="match status" value="1"/>
</dbReference>
<dbReference type="InterPro" id="IPR036724">
    <property type="entry name" value="Cobalamin-bd_sf"/>
</dbReference>
<dbReference type="RefSeq" id="WP_163298042.1">
    <property type="nucleotide sequence ID" value="NZ_JAAGRR010000023.1"/>
</dbReference>
<dbReference type="SMART" id="SM00729">
    <property type="entry name" value="Elp3"/>
    <property type="match status" value="1"/>
</dbReference>
<reference evidence="8 9" key="1">
    <citation type="submission" date="2020-02" db="EMBL/GenBank/DDBJ databases">
        <title>Comparative genomics of sulfur disproportionating microorganisms.</title>
        <authorList>
            <person name="Ward L.M."/>
            <person name="Bertran E."/>
            <person name="Johnston D.T."/>
        </authorList>
    </citation>
    <scope>NUCLEOTIDE SEQUENCE [LARGE SCALE GENOMIC DNA]</scope>
    <source>
        <strain evidence="8 9">DSM 100025</strain>
    </source>
</reference>
<dbReference type="GO" id="GO:0046872">
    <property type="term" value="F:metal ion binding"/>
    <property type="evidence" value="ECO:0007669"/>
    <property type="project" value="UniProtKB-KW"/>
</dbReference>
<keyword evidence="2" id="KW-0949">S-adenosyl-L-methionine</keyword>
<dbReference type="GO" id="GO:0005829">
    <property type="term" value="C:cytosol"/>
    <property type="evidence" value="ECO:0007669"/>
    <property type="project" value="TreeGrafter"/>
</dbReference>
<dbReference type="SFLD" id="SFLDG01082">
    <property type="entry name" value="B12-binding_domain_containing"/>
    <property type="match status" value="1"/>
</dbReference>
<proteinExistence type="predicted"/>
<dbReference type="Gene3D" id="3.80.30.20">
    <property type="entry name" value="tm_1862 like domain"/>
    <property type="match status" value="1"/>
</dbReference>
<keyword evidence="4" id="KW-0408">Iron</keyword>
<evidence type="ECO:0000259" key="6">
    <source>
        <dbReference type="PROSITE" id="PS51332"/>
    </source>
</evidence>
<dbReference type="Pfam" id="PF02310">
    <property type="entry name" value="B12-binding"/>
    <property type="match status" value="1"/>
</dbReference>
<dbReference type="InterPro" id="IPR023404">
    <property type="entry name" value="rSAM_horseshoe"/>
</dbReference>
<dbReference type="InterPro" id="IPR006638">
    <property type="entry name" value="Elp3/MiaA/NifB-like_rSAM"/>
</dbReference>
<dbReference type="Proteomes" id="UP000469346">
    <property type="component" value="Unassembled WGS sequence"/>
</dbReference>
<dbReference type="InterPro" id="IPR007197">
    <property type="entry name" value="rSAM"/>
</dbReference>
<evidence type="ECO:0000256" key="3">
    <source>
        <dbReference type="ARBA" id="ARBA00022723"/>
    </source>
</evidence>
<keyword evidence="3" id="KW-0479">Metal-binding</keyword>
<dbReference type="PROSITE" id="PS51918">
    <property type="entry name" value="RADICAL_SAM"/>
    <property type="match status" value="1"/>
</dbReference>
<dbReference type="InterPro" id="IPR034466">
    <property type="entry name" value="Methyltransferase_Class_B"/>
</dbReference>
<comment type="cofactor">
    <cofactor evidence="1">
        <name>[4Fe-4S] cluster</name>
        <dbReference type="ChEBI" id="CHEBI:49883"/>
    </cofactor>
</comment>
<comment type="caution">
    <text evidence="8">The sequence shown here is derived from an EMBL/GenBank/DDBJ whole genome shotgun (WGS) entry which is preliminary data.</text>
</comment>
<evidence type="ECO:0000259" key="7">
    <source>
        <dbReference type="PROSITE" id="PS51918"/>
    </source>
</evidence>
<dbReference type="GO" id="GO:0051539">
    <property type="term" value="F:4 iron, 4 sulfur cluster binding"/>
    <property type="evidence" value="ECO:0007669"/>
    <property type="project" value="UniProtKB-KW"/>
</dbReference>
<dbReference type="SFLD" id="SFLDS00029">
    <property type="entry name" value="Radical_SAM"/>
    <property type="match status" value="1"/>
</dbReference>
<name>A0A6N9TL94_DISTH</name>
<dbReference type="InterPro" id="IPR006158">
    <property type="entry name" value="Cobalamin-bd"/>
</dbReference>
<evidence type="ECO:0000313" key="8">
    <source>
        <dbReference type="EMBL" id="NDY41889.1"/>
    </source>
</evidence>
<dbReference type="GO" id="GO:0003824">
    <property type="term" value="F:catalytic activity"/>
    <property type="evidence" value="ECO:0007669"/>
    <property type="project" value="InterPro"/>
</dbReference>
<evidence type="ECO:0000256" key="5">
    <source>
        <dbReference type="ARBA" id="ARBA00023014"/>
    </source>
</evidence>
<dbReference type="GO" id="GO:0031419">
    <property type="term" value="F:cobalamin binding"/>
    <property type="evidence" value="ECO:0007669"/>
    <property type="project" value="InterPro"/>
</dbReference>
<dbReference type="EMBL" id="JAAGRR010000023">
    <property type="protein sequence ID" value="NDY41889.1"/>
    <property type="molecule type" value="Genomic_DNA"/>
</dbReference>